<keyword evidence="1" id="KW-0812">Transmembrane</keyword>
<dbReference type="AlphaFoldDB" id="A0A923N335"/>
<evidence type="ECO:0008006" key="4">
    <source>
        <dbReference type="Google" id="ProtNLM"/>
    </source>
</evidence>
<keyword evidence="1" id="KW-0472">Membrane</keyword>
<reference evidence="2" key="1">
    <citation type="submission" date="2020-08" db="EMBL/GenBank/DDBJ databases">
        <title>Pontibacter sp. SD6 16S ribosomal RNA gene Genome sequencing and assembly.</title>
        <authorList>
            <person name="Kang M."/>
        </authorList>
    </citation>
    <scope>NUCLEOTIDE SEQUENCE</scope>
    <source>
        <strain evidence="2">SD6</strain>
    </source>
</reference>
<gene>
    <name evidence="2" type="ORF">H8S84_04000</name>
</gene>
<feature type="transmembrane region" description="Helical" evidence="1">
    <location>
        <begin position="12"/>
        <end position="34"/>
    </location>
</feature>
<dbReference type="RefSeq" id="WP_187065964.1">
    <property type="nucleotide sequence ID" value="NZ_JACRVF010000001.1"/>
</dbReference>
<sequence>MLQINKTWVTATMAVTYFLLAFSVVTKLLFVPYIAVKFEVLGIAAYGRLFGLVALVAFLLYLHPRTIGLGFVLLCSYFGGAIATDMHTPQYLYQPVIVLTLVFLTTYLRKPFIFSDKLAAVHKTCCTVVAWQRESK</sequence>
<organism evidence="2 3">
    <name type="scientific">Pontibacter cellulosilyticus</name>
    <dbReference type="NCBI Taxonomy" id="1720253"/>
    <lineage>
        <taxon>Bacteria</taxon>
        <taxon>Pseudomonadati</taxon>
        <taxon>Bacteroidota</taxon>
        <taxon>Cytophagia</taxon>
        <taxon>Cytophagales</taxon>
        <taxon>Hymenobacteraceae</taxon>
        <taxon>Pontibacter</taxon>
    </lineage>
</organism>
<name>A0A923N335_9BACT</name>
<protein>
    <recommendedName>
        <fullName evidence="4">DoxX family protein</fullName>
    </recommendedName>
</protein>
<evidence type="ECO:0000256" key="1">
    <source>
        <dbReference type="SAM" id="Phobius"/>
    </source>
</evidence>
<keyword evidence="1" id="KW-1133">Transmembrane helix</keyword>
<feature type="transmembrane region" description="Helical" evidence="1">
    <location>
        <begin position="90"/>
        <end position="108"/>
    </location>
</feature>
<feature type="transmembrane region" description="Helical" evidence="1">
    <location>
        <begin position="40"/>
        <end position="60"/>
    </location>
</feature>
<evidence type="ECO:0000313" key="3">
    <source>
        <dbReference type="Proteomes" id="UP000603640"/>
    </source>
</evidence>
<evidence type="ECO:0000313" key="2">
    <source>
        <dbReference type="EMBL" id="MBC5991995.1"/>
    </source>
</evidence>
<proteinExistence type="predicted"/>
<dbReference type="Proteomes" id="UP000603640">
    <property type="component" value="Unassembled WGS sequence"/>
</dbReference>
<keyword evidence="3" id="KW-1185">Reference proteome</keyword>
<comment type="caution">
    <text evidence="2">The sequence shown here is derived from an EMBL/GenBank/DDBJ whole genome shotgun (WGS) entry which is preliminary data.</text>
</comment>
<accession>A0A923N335</accession>
<dbReference type="EMBL" id="JACRVF010000001">
    <property type="protein sequence ID" value="MBC5991995.1"/>
    <property type="molecule type" value="Genomic_DNA"/>
</dbReference>
<feature type="transmembrane region" description="Helical" evidence="1">
    <location>
        <begin position="67"/>
        <end position="84"/>
    </location>
</feature>